<dbReference type="AlphaFoldDB" id="A0AAI8Z9K2"/>
<name>A0AAI8Z9K2_9PEZI</name>
<organism evidence="3 4">
    <name type="scientific">Lecanosticta acicola</name>
    <dbReference type="NCBI Taxonomy" id="111012"/>
    <lineage>
        <taxon>Eukaryota</taxon>
        <taxon>Fungi</taxon>
        <taxon>Dikarya</taxon>
        <taxon>Ascomycota</taxon>
        <taxon>Pezizomycotina</taxon>
        <taxon>Dothideomycetes</taxon>
        <taxon>Dothideomycetidae</taxon>
        <taxon>Mycosphaerellales</taxon>
        <taxon>Mycosphaerellaceae</taxon>
        <taxon>Lecanosticta</taxon>
    </lineage>
</organism>
<keyword evidence="2" id="KW-0732">Signal</keyword>
<feature type="compositionally biased region" description="Low complexity" evidence="1">
    <location>
        <begin position="217"/>
        <end position="232"/>
    </location>
</feature>
<evidence type="ECO:0000313" key="4">
    <source>
        <dbReference type="Proteomes" id="UP001296104"/>
    </source>
</evidence>
<protein>
    <submittedName>
        <fullName evidence="3">Uncharacterized protein</fullName>
    </submittedName>
</protein>
<dbReference type="EMBL" id="CAVMBE010000154">
    <property type="protein sequence ID" value="CAK4034951.1"/>
    <property type="molecule type" value="Genomic_DNA"/>
</dbReference>
<proteinExistence type="predicted"/>
<feature type="chain" id="PRO_5042486818" evidence="2">
    <location>
        <begin position="21"/>
        <end position="238"/>
    </location>
</feature>
<keyword evidence="4" id="KW-1185">Reference proteome</keyword>
<gene>
    <name evidence="3" type="ORF">LECACI_7A010109</name>
</gene>
<accession>A0AAI8Z9K2</accession>
<feature type="signal peptide" evidence="2">
    <location>
        <begin position="1"/>
        <end position="20"/>
    </location>
</feature>
<evidence type="ECO:0000256" key="2">
    <source>
        <dbReference type="SAM" id="SignalP"/>
    </source>
</evidence>
<evidence type="ECO:0000256" key="1">
    <source>
        <dbReference type="SAM" id="MobiDB-lite"/>
    </source>
</evidence>
<feature type="region of interest" description="Disordered" evidence="1">
    <location>
        <begin position="216"/>
        <end position="238"/>
    </location>
</feature>
<dbReference type="Proteomes" id="UP001296104">
    <property type="component" value="Unassembled WGS sequence"/>
</dbReference>
<comment type="caution">
    <text evidence="3">The sequence shown here is derived from an EMBL/GenBank/DDBJ whole genome shotgun (WGS) entry which is preliminary data.</text>
</comment>
<evidence type="ECO:0000313" key="3">
    <source>
        <dbReference type="EMBL" id="CAK4034951.1"/>
    </source>
</evidence>
<reference evidence="3" key="1">
    <citation type="submission" date="2023-11" db="EMBL/GenBank/DDBJ databases">
        <authorList>
            <person name="Alioto T."/>
            <person name="Alioto T."/>
            <person name="Gomez Garrido J."/>
        </authorList>
    </citation>
    <scope>NUCLEOTIDE SEQUENCE</scope>
</reference>
<sequence length="238" mass="26153">MQYKLIASALASFAIGSAVAGPIEARGEQAKSGAQCLPSCGFQVPGRDYDSYNLHGQEWYPNQHGYNFDYANQHQYYKSSSSGHADAHESTGIIDGFRYGDQCHPFCGSPVPGRTYHSYNLGGEEWQPHEAGYNFNYANSKAYYSSSSSGHASGQESSGWIKARAVQAKASAQCYGESCGYPQDDRNYQPYYLDNEYITPTEKGYNFDYANEENLYSSKNSASGSGYSISGGPDDSEW</sequence>